<dbReference type="Proteomes" id="UP000053989">
    <property type="component" value="Unassembled WGS sequence"/>
</dbReference>
<protein>
    <submittedName>
        <fullName evidence="1">Uncharacterized protein</fullName>
    </submittedName>
</protein>
<dbReference type="EMBL" id="KN822045">
    <property type="protein sequence ID" value="KIM62107.1"/>
    <property type="molecule type" value="Genomic_DNA"/>
</dbReference>
<gene>
    <name evidence="1" type="ORF">SCLCIDRAFT_1215446</name>
</gene>
<dbReference type="AlphaFoldDB" id="A0A0C3AB57"/>
<dbReference type="InParanoid" id="A0A0C3AB57"/>
<accession>A0A0C3AB57</accession>
<evidence type="ECO:0000313" key="2">
    <source>
        <dbReference type="Proteomes" id="UP000053989"/>
    </source>
</evidence>
<name>A0A0C3AB57_9AGAM</name>
<proteinExistence type="predicted"/>
<organism evidence="1 2">
    <name type="scientific">Scleroderma citrinum Foug A</name>
    <dbReference type="NCBI Taxonomy" id="1036808"/>
    <lineage>
        <taxon>Eukaryota</taxon>
        <taxon>Fungi</taxon>
        <taxon>Dikarya</taxon>
        <taxon>Basidiomycota</taxon>
        <taxon>Agaricomycotina</taxon>
        <taxon>Agaricomycetes</taxon>
        <taxon>Agaricomycetidae</taxon>
        <taxon>Boletales</taxon>
        <taxon>Sclerodermatineae</taxon>
        <taxon>Sclerodermataceae</taxon>
        <taxon>Scleroderma</taxon>
    </lineage>
</organism>
<reference evidence="2" key="2">
    <citation type="submission" date="2015-01" db="EMBL/GenBank/DDBJ databases">
        <title>Evolutionary Origins and Diversification of the Mycorrhizal Mutualists.</title>
        <authorList>
            <consortium name="DOE Joint Genome Institute"/>
            <consortium name="Mycorrhizal Genomics Consortium"/>
            <person name="Kohler A."/>
            <person name="Kuo A."/>
            <person name="Nagy L.G."/>
            <person name="Floudas D."/>
            <person name="Copeland A."/>
            <person name="Barry K.W."/>
            <person name="Cichocki N."/>
            <person name="Veneault-Fourrey C."/>
            <person name="LaButti K."/>
            <person name="Lindquist E.A."/>
            <person name="Lipzen A."/>
            <person name="Lundell T."/>
            <person name="Morin E."/>
            <person name="Murat C."/>
            <person name="Riley R."/>
            <person name="Ohm R."/>
            <person name="Sun H."/>
            <person name="Tunlid A."/>
            <person name="Henrissat B."/>
            <person name="Grigoriev I.V."/>
            <person name="Hibbett D.S."/>
            <person name="Martin F."/>
        </authorList>
    </citation>
    <scope>NUCLEOTIDE SEQUENCE [LARGE SCALE GENOMIC DNA]</scope>
    <source>
        <strain evidence="2">Foug A</strain>
    </source>
</reference>
<sequence>MFTPPKGGPITLFETPKKLPATFLCTITSQFPRLSQGSQCIFLEPVSASTT</sequence>
<dbReference type="HOGENOM" id="CLU_3107768_0_0_1"/>
<reference evidence="1 2" key="1">
    <citation type="submission" date="2014-04" db="EMBL/GenBank/DDBJ databases">
        <authorList>
            <consortium name="DOE Joint Genome Institute"/>
            <person name="Kuo A."/>
            <person name="Kohler A."/>
            <person name="Nagy L.G."/>
            <person name="Floudas D."/>
            <person name="Copeland A."/>
            <person name="Barry K.W."/>
            <person name="Cichocki N."/>
            <person name="Veneault-Fourrey C."/>
            <person name="LaButti K."/>
            <person name="Lindquist E.A."/>
            <person name="Lipzen A."/>
            <person name="Lundell T."/>
            <person name="Morin E."/>
            <person name="Murat C."/>
            <person name="Sun H."/>
            <person name="Tunlid A."/>
            <person name="Henrissat B."/>
            <person name="Grigoriev I.V."/>
            <person name="Hibbett D.S."/>
            <person name="Martin F."/>
            <person name="Nordberg H.P."/>
            <person name="Cantor M.N."/>
            <person name="Hua S.X."/>
        </authorList>
    </citation>
    <scope>NUCLEOTIDE SEQUENCE [LARGE SCALE GENOMIC DNA]</scope>
    <source>
        <strain evidence="1 2">Foug A</strain>
    </source>
</reference>
<evidence type="ECO:0000313" key="1">
    <source>
        <dbReference type="EMBL" id="KIM62107.1"/>
    </source>
</evidence>
<keyword evidence="2" id="KW-1185">Reference proteome</keyword>